<keyword evidence="2" id="KW-1185">Reference proteome</keyword>
<dbReference type="Pfam" id="PF02810">
    <property type="entry name" value="SEC-C"/>
    <property type="match status" value="1"/>
</dbReference>
<protein>
    <submittedName>
        <fullName evidence="1">SEC-C domain-containing protein</fullName>
    </submittedName>
</protein>
<sequence length="218" mass="24893">MPAIDKRIFQKIFTSTPKTVSRAIKDLCRELSPDHRPLLMKVTPERGAETGACFHNVQAKIARDGGEILYGWTIWEWPQVFIEAEHHAVWKYGEELVDVTPPYSGEKRLMFLPDPSRVYDYETKRRILNVKRSLGSIPAAQRWIDATQSLQEFMESRSEGDTITFNPAEAAPLYERMQRAQGEILVSLAARTNPNDPCFCGATRKFRKCCGQMIDLNA</sequence>
<proteinExistence type="predicted"/>
<dbReference type="Gene3D" id="3.10.450.50">
    <property type="match status" value="1"/>
</dbReference>
<evidence type="ECO:0000313" key="2">
    <source>
        <dbReference type="Proteomes" id="UP000704176"/>
    </source>
</evidence>
<dbReference type="EMBL" id="JAIRBM010000024">
    <property type="protein sequence ID" value="MBZ6078959.1"/>
    <property type="molecule type" value="Genomic_DNA"/>
</dbReference>
<gene>
    <name evidence="1" type="ORF">K9B37_22120</name>
</gene>
<dbReference type="Proteomes" id="UP000704176">
    <property type="component" value="Unassembled WGS sequence"/>
</dbReference>
<dbReference type="InterPro" id="IPR004027">
    <property type="entry name" value="SEC_C_motif"/>
</dbReference>
<accession>A0ABS7VTS0</accession>
<comment type="caution">
    <text evidence="1">The sequence shown here is derived from an EMBL/GenBank/DDBJ whole genome shotgun (WGS) entry which is preliminary data.</text>
</comment>
<dbReference type="SUPFAM" id="SSF103642">
    <property type="entry name" value="Sec-C motif"/>
    <property type="match status" value="1"/>
</dbReference>
<evidence type="ECO:0000313" key="1">
    <source>
        <dbReference type="EMBL" id="MBZ6078959.1"/>
    </source>
</evidence>
<organism evidence="1 2">
    <name type="scientific">Microvirga puerhi</name>
    <dbReference type="NCBI Taxonomy" id="2876078"/>
    <lineage>
        <taxon>Bacteria</taxon>
        <taxon>Pseudomonadati</taxon>
        <taxon>Pseudomonadota</taxon>
        <taxon>Alphaproteobacteria</taxon>
        <taxon>Hyphomicrobiales</taxon>
        <taxon>Methylobacteriaceae</taxon>
        <taxon>Microvirga</taxon>
    </lineage>
</organism>
<reference evidence="1 2" key="1">
    <citation type="submission" date="2021-09" db="EMBL/GenBank/DDBJ databases">
        <title>The complete genome sequence of a new microorganism.</title>
        <authorList>
            <person name="Zi Z."/>
        </authorList>
    </citation>
    <scope>NUCLEOTIDE SEQUENCE [LARGE SCALE GENOMIC DNA]</scope>
    <source>
        <strain evidence="1 2">WGZ8</strain>
    </source>
</reference>
<dbReference type="RefSeq" id="WP_224315710.1">
    <property type="nucleotide sequence ID" value="NZ_JAIRBM010000024.1"/>
</dbReference>
<name>A0ABS7VTS0_9HYPH</name>